<name>A0A833VYQ8_PHYIN</name>
<dbReference type="Proteomes" id="UP000602510">
    <property type="component" value="Unassembled WGS sequence"/>
</dbReference>
<keyword evidence="3" id="KW-1185">Reference proteome</keyword>
<gene>
    <name evidence="2" type="ORF">GN244_ATG13636</name>
</gene>
<evidence type="ECO:0000313" key="3">
    <source>
        <dbReference type="Proteomes" id="UP000602510"/>
    </source>
</evidence>
<reference evidence="2" key="1">
    <citation type="submission" date="2020-04" db="EMBL/GenBank/DDBJ databases">
        <title>Hybrid Assembly of Korean Phytophthora infestans isolates.</title>
        <authorList>
            <person name="Prokchorchik M."/>
            <person name="Lee Y."/>
            <person name="Seo J."/>
            <person name="Cho J.-H."/>
            <person name="Park Y.-E."/>
            <person name="Jang D.-C."/>
            <person name="Im J.-S."/>
            <person name="Choi J.-G."/>
            <person name="Park H.-J."/>
            <person name="Lee G.-B."/>
            <person name="Lee Y.-G."/>
            <person name="Hong S.-Y."/>
            <person name="Cho K."/>
            <person name="Sohn K.H."/>
        </authorList>
    </citation>
    <scope>NUCLEOTIDE SEQUENCE</scope>
    <source>
        <strain evidence="2">KR_1_A1</strain>
    </source>
</reference>
<accession>A0A833VYQ8</accession>
<evidence type="ECO:0000256" key="1">
    <source>
        <dbReference type="SAM" id="MobiDB-lite"/>
    </source>
</evidence>
<dbReference type="EMBL" id="WSZM01000367">
    <property type="protein sequence ID" value="KAF4034429.1"/>
    <property type="molecule type" value="Genomic_DNA"/>
</dbReference>
<protein>
    <submittedName>
        <fullName evidence="2">Uncharacterized protein</fullName>
    </submittedName>
</protein>
<evidence type="ECO:0000313" key="2">
    <source>
        <dbReference type="EMBL" id="KAF4034429.1"/>
    </source>
</evidence>
<comment type="caution">
    <text evidence="2">The sequence shown here is derived from an EMBL/GenBank/DDBJ whole genome shotgun (WGS) entry which is preliminary data.</text>
</comment>
<sequence length="169" mass="19767">MGHPKGIQGLTERIYTGFYECYSRRQAGQNSHKQLLKKASVPRCKSHQEKHDPHKMRLKHGNKSGKKVTTKLRSSPSYPDLLEGVLKKHWDQLEAIEQELRADDIHEMRLMNEVVLVYAKERPPVTRAGMNQLEKILSRQGERLLSDQEYRGQQRLQDWQQLLMQLGLQ</sequence>
<feature type="region of interest" description="Disordered" evidence="1">
    <location>
        <begin position="39"/>
        <end position="74"/>
    </location>
</feature>
<proteinExistence type="predicted"/>
<dbReference type="AlphaFoldDB" id="A0A833VYQ8"/>
<organism evidence="2 3">
    <name type="scientific">Phytophthora infestans</name>
    <name type="common">Potato late blight agent</name>
    <name type="synonym">Botrytis infestans</name>
    <dbReference type="NCBI Taxonomy" id="4787"/>
    <lineage>
        <taxon>Eukaryota</taxon>
        <taxon>Sar</taxon>
        <taxon>Stramenopiles</taxon>
        <taxon>Oomycota</taxon>
        <taxon>Peronosporomycetes</taxon>
        <taxon>Peronosporales</taxon>
        <taxon>Peronosporaceae</taxon>
        <taxon>Phytophthora</taxon>
    </lineage>
</organism>
<feature type="compositionally biased region" description="Basic residues" evidence="1">
    <location>
        <begin position="53"/>
        <end position="70"/>
    </location>
</feature>